<protein>
    <submittedName>
        <fullName evidence="1">Uncharacterized protein</fullName>
    </submittedName>
</protein>
<name>A0ABV1A696_9TELE</name>
<accession>A0ABV1A696</accession>
<comment type="caution">
    <text evidence="1">The sequence shown here is derived from an EMBL/GenBank/DDBJ whole genome shotgun (WGS) entry which is preliminary data.</text>
</comment>
<dbReference type="Proteomes" id="UP001469553">
    <property type="component" value="Unassembled WGS sequence"/>
</dbReference>
<reference evidence="1 2" key="1">
    <citation type="submission" date="2021-06" db="EMBL/GenBank/DDBJ databases">
        <authorList>
            <person name="Palmer J.M."/>
        </authorList>
    </citation>
    <scope>NUCLEOTIDE SEQUENCE [LARGE SCALE GENOMIC DNA]</scope>
    <source>
        <strain evidence="1 2">AS_MEX2019</strain>
        <tissue evidence="1">Muscle</tissue>
    </source>
</reference>
<evidence type="ECO:0000313" key="2">
    <source>
        <dbReference type="Proteomes" id="UP001469553"/>
    </source>
</evidence>
<keyword evidence="2" id="KW-1185">Reference proteome</keyword>
<organism evidence="1 2">
    <name type="scientific">Ameca splendens</name>
    <dbReference type="NCBI Taxonomy" id="208324"/>
    <lineage>
        <taxon>Eukaryota</taxon>
        <taxon>Metazoa</taxon>
        <taxon>Chordata</taxon>
        <taxon>Craniata</taxon>
        <taxon>Vertebrata</taxon>
        <taxon>Euteleostomi</taxon>
        <taxon>Actinopterygii</taxon>
        <taxon>Neopterygii</taxon>
        <taxon>Teleostei</taxon>
        <taxon>Neoteleostei</taxon>
        <taxon>Acanthomorphata</taxon>
        <taxon>Ovalentaria</taxon>
        <taxon>Atherinomorphae</taxon>
        <taxon>Cyprinodontiformes</taxon>
        <taxon>Goodeidae</taxon>
        <taxon>Ameca</taxon>
    </lineage>
</organism>
<evidence type="ECO:0000313" key="1">
    <source>
        <dbReference type="EMBL" id="MEQ2314084.1"/>
    </source>
</evidence>
<gene>
    <name evidence="1" type="ORF">AMECASPLE_008413</name>
</gene>
<dbReference type="EMBL" id="JAHRIP010085086">
    <property type="protein sequence ID" value="MEQ2314084.1"/>
    <property type="molecule type" value="Genomic_DNA"/>
</dbReference>
<sequence length="122" mass="14583">MDGFLFVRLLHEIPNKYIQVCGCKLKKCRNLQECENVWKLMYREETREQTQNSLVGTHIYPVAWEWLRILPEESEIVPNTFTISTQINLAEIRTINLKLYFERFFGPLTETRVRMLICPLMT</sequence>
<proteinExistence type="predicted"/>